<evidence type="ECO:0000259" key="1">
    <source>
        <dbReference type="Pfam" id="PF03551"/>
    </source>
</evidence>
<dbReference type="EMBL" id="AJWY01012035">
    <property type="protein sequence ID" value="EKC51084.1"/>
    <property type="molecule type" value="Genomic_DNA"/>
</dbReference>
<comment type="caution">
    <text evidence="2">The sequence shown here is derived from an EMBL/GenBank/DDBJ whole genome shotgun (WGS) entry which is preliminary data.</text>
</comment>
<protein>
    <submittedName>
        <fullName evidence="2">Transcriptional regulator PadR family</fullName>
    </submittedName>
</protein>
<reference evidence="2" key="1">
    <citation type="journal article" date="2013" name="Environ. Microbiol.">
        <title>Microbiota from the distal guts of lean and obese adolescents exhibit partial functional redundancy besides clear differences in community structure.</title>
        <authorList>
            <person name="Ferrer M."/>
            <person name="Ruiz A."/>
            <person name="Lanza F."/>
            <person name="Haange S.B."/>
            <person name="Oberbach A."/>
            <person name="Till H."/>
            <person name="Bargiela R."/>
            <person name="Campoy C."/>
            <person name="Segura M.T."/>
            <person name="Richter M."/>
            <person name="von Bergen M."/>
            <person name="Seifert J."/>
            <person name="Suarez A."/>
        </authorList>
    </citation>
    <scope>NUCLEOTIDE SEQUENCE</scope>
</reference>
<feature type="domain" description="Transcription regulator PadR N-terminal" evidence="1">
    <location>
        <begin position="18"/>
        <end position="83"/>
    </location>
</feature>
<proteinExistence type="predicted"/>
<dbReference type="InterPro" id="IPR036388">
    <property type="entry name" value="WH-like_DNA-bd_sf"/>
</dbReference>
<accession>K1S6J2</accession>
<dbReference type="PANTHER" id="PTHR33169:SF13">
    <property type="entry name" value="PADR-FAMILY TRANSCRIPTIONAL REGULATOR"/>
    <property type="match status" value="1"/>
</dbReference>
<dbReference type="AlphaFoldDB" id="K1S6J2"/>
<dbReference type="SUPFAM" id="SSF46785">
    <property type="entry name" value="Winged helix' DNA-binding domain"/>
    <property type="match status" value="1"/>
</dbReference>
<dbReference type="Pfam" id="PF03551">
    <property type="entry name" value="PadR"/>
    <property type="match status" value="1"/>
</dbReference>
<name>K1S6J2_9ZZZZ</name>
<evidence type="ECO:0000313" key="2">
    <source>
        <dbReference type="EMBL" id="EKC51084.1"/>
    </source>
</evidence>
<feature type="non-terminal residue" evidence="2">
    <location>
        <position position="101"/>
    </location>
</feature>
<organism evidence="2">
    <name type="scientific">human gut metagenome</name>
    <dbReference type="NCBI Taxonomy" id="408170"/>
    <lineage>
        <taxon>unclassified sequences</taxon>
        <taxon>metagenomes</taxon>
        <taxon>organismal metagenomes</taxon>
    </lineage>
</organism>
<gene>
    <name evidence="2" type="ORF">LEA_17579</name>
</gene>
<dbReference type="Gene3D" id="1.10.10.10">
    <property type="entry name" value="Winged helix-like DNA-binding domain superfamily/Winged helix DNA-binding domain"/>
    <property type="match status" value="1"/>
</dbReference>
<dbReference type="InterPro" id="IPR052509">
    <property type="entry name" value="Metal_resp_DNA-bind_regulator"/>
</dbReference>
<dbReference type="PANTHER" id="PTHR33169">
    <property type="entry name" value="PADR-FAMILY TRANSCRIPTIONAL REGULATOR"/>
    <property type="match status" value="1"/>
</dbReference>
<sequence>MKDRDTLTEAMFYVLMSFLHREMCGIEITGFVEQKTHGRVRLGPGTLYTLLGKFQDEGLIEETQTDGRKRSYRITEKGKAAFQDELARLKACVHDGEEENA</sequence>
<dbReference type="InterPro" id="IPR005149">
    <property type="entry name" value="Tscrpt_reg_PadR_N"/>
</dbReference>
<dbReference type="InterPro" id="IPR036390">
    <property type="entry name" value="WH_DNA-bd_sf"/>
</dbReference>